<comment type="caution">
    <text evidence="2">The sequence shown here is derived from an EMBL/GenBank/DDBJ whole genome shotgun (WGS) entry which is preliminary data.</text>
</comment>
<accession>A0A2W4CZR7</accession>
<evidence type="ECO:0000313" key="3">
    <source>
        <dbReference type="Proteomes" id="UP000248925"/>
    </source>
</evidence>
<reference evidence="2 3" key="1">
    <citation type="journal article" date="2018" name="Sci. Rep.">
        <title>Rhizobium tumorigenes sp. nov., a novel plant tumorigenic bacterium isolated from cane gall tumors on thornless blackberry.</title>
        <authorList>
            <person name="Kuzmanovi N."/>
            <person name="Smalla K."/>
            <person name="Gronow S."/>
            <person name="PuBawska J."/>
        </authorList>
    </citation>
    <scope>NUCLEOTIDE SEQUENCE [LARGE SCALE GENOMIC DNA]</scope>
    <source>
        <strain evidence="2 3">CCBAU 85046</strain>
    </source>
</reference>
<sequence>MSASQRRDISRIGIGTQNEGHLSDDQSKRVLSWRAEASRINGENVDGIDGIVFQDAHQSAVGALLR</sequence>
<dbReference type="EMBL" id="PCDP01000019">
    <property type="protein sequence ID" value="PZM15555.1"/>
    <property type="molecule type" value="Genomic_DNA"/>
</dbReference>
<proteinExistence type="predicted"/>
<gene>
    <name evidence="2" type="ORF">CPY51_06945</name>
</gene>
<evidence type="ECO:0000313" key="2">
    <source>
        <dbReference type="EMBL" id="PZM15555.1"/>
    </source>
</evidence>
<protein>
    <submittedName>
        <fullName evidence="2">Uncharacterized protein</fullName>
    </submittedName>
</protein>
<evidence type="ECO:0000256" key="1">
    <source>
        <dbReference type="SAM" id="MobiDB-lite"/>
    </source>
</evidence>
<feature type="region of interest" description="Disordered" evidence="1">
    <location>
        <begin position="1"/>
        <end position="26"/>
    </location>
</feature>
<feature type="compositionally biased region" description="Basic and acidic residues" evidence="1">
    <location>
        <begin position="1"/>
        <end position="10"/>
    </location>
</feature>
<name>A0A2W4CZR7_9HYPH</name>
<dbReference type="Proteomes" id="UP000248925">
    <property type="component" value="Unassembled WGS sequence"/>
</dbReference>
<keyword evidence="3" id="KW-1185">Reference proteome</keyword>
<dbReference type="AlphaFoldDB" id="A0A2W4CZR7"/>
<organism evidence="2 3">
    <name type="scientific">Rhizobium tubonense</name>
    <dbReference type="NCBI Taxonomy" id="484088"/>
    <lineage>
        <taxon>Bacteria</taxon>
        <taxon>Pseudomonadati</taxon>
        <taxon>Pseudomonadota</taxon>
        <taxon>Alphaproteobacteria</taxon>
        <taxon>Hyphomicrobiales</taxon>
        <taxon>Rhizobiaceae</taxon>
        <taxon>Rhizobium/Agrobacterium group</taxon>
        <taxon>Rhizobium</taxon>
    </lineage>
</organism>